<dbReference type="RefSeq" id="WP_005396749.1">
    <property type="nucleotide sequence ID" value="NZ_JH601088.1"/>
</dbReference>
<dbReference type="InterPro" id="IPR048449">
    <property type="entry name" value="YhfX-like_C"/>
</dbReference>
<protein>
    <submittedName>
        <fullName evidence="3">Uncharacterized protein</fullName>
    </submittedName>
</protein>
<dbReference type="AlphaFoldDB" id="H3NKZ7"/>
<sequence>MFLKKLEERNKNLINATIEMHQNGEIMPDSYIVDLNTLLDNAKKMLYVAKEKNVKLLFMLKQLGRNPYIAKKLIELGYEGAVVVDFNEAKVMMDNNIPIGNVGNLVQVPNAMLEKIIDYGVGVITIFSMEKLESINYYANKLNKKQNVIIKVYSDDDLFYSGQESGININELSDFVKKAKSLNNINIIGITSFPTFLFNKNTNKIEKQNNYFTVYRAKRILEDNNIEVTHVNLPSVTCINNIIENFDGENIYGEPGHGLSGTTPAHVYNYLEEIPCVLYLSEVSHNFKNNAFVYGGGYYRRSHVQNAIVSDGEIISYDKVLEMDPESIDYYFKLSQEHNVGDTVIMSFRFQIFVTRSKVMLLELDEDNYKVVGTYDALGRKYDE</sequence>
<dbReference type="Pfam" id="PF21279">
    <property type="entry name" value="YhfX-like_C"/>
    <property type="match status" value="1"/>
</dbReference>
<keyword evidence="4" id="KW-1185">Reference proteome</keyword>
<feature type="domain" description="Alanine racemase N-terminal" evidence="1">
    <location>
        <begin position="33"/>
        <end position="231"/>
    </location>
</feature>
<evidence type="ECO:0000313" key="4">
    <source>
        <dbReference type="Proteomes" id="UP000004191"/>
    </source>
</evidence>
<dbReference type="SUPFAM" id="SSF51419">
    <property type="entry name" value="PLP-binding barrel"/>
    <property type="match status" value="1"/>
</dbReference>
<evidence type="ECO:0000313" key="3">
    <source>
        <dbReference type="EMBL" id="EHR36421.1"/>
    </source>
</evidence>
<evidence type="ECO:0000259" key="1">
    <source>
        <dbReference type="Pfam" id="PF01168"/>
    </source>
</evidence>
<dbReference type="OrthoDB" id="3189402at2"/>
<organism evidence="3 4">
    <name type="scientific">Helcococcus kunzii ATCC 51366</name>
    <dbReference type="NCBI Taxonomy" id="883114"/>
    <lineage>
        <taxon>Bacteria</taxon>
        <taxon>Bacillati</taxon>
        <taxon>Bacillota</taxon>
        <taxon>Tissierellia</taxon>
        <taxon>Tissierellales</taxon>
        <taxon>Peptoniphilaceae</taxon>
        <taxon>Helcococcus</taxon>
    </lineage>
</organism>
<dbReference type="Pfam" id="PF01168">
    <property type="entry name" value="Ala_racemase_N"/>
    <property type="match status" value="1"/>
</dbReference>
<dbReference type="InterPro" id="IPR001608">
    <property type="entry name" value="Ala_racemase_N"/>
</dbReference>
<evidence type="ECO:0000259" key="2">
    <source>
        <dbReference type="Pfam" id="PF21279"/>
    </source>
</evidence>
<proteinExistence type="predicted"/>
<dbReference type="InterPro" id="IPR029066">
    <property type="entry name" value="PLP-binding_barrel"/>
</dbReference>
<name>H3NKZ7_9FIRM</name>
<dbReference type="PATRIC" id="fig|883114.3.peg.8"/>
<comment type="caution">
    <text evidence="3">The sequence shown here is derived from an EMBL/GenBank/DDBJ whole genome shotgun (WGS) entry which is preliminary data.</text>
</comment>
<dbReference type="eggNOG" id="COG3457">
    <property type="taxonomic scope" value="Bacteria"/>
</dbReference>
<gene>
    <name evidence="3" type="ORF">HMPREF9709_00008</name>
</gene>
<accession>H3NKZ7</accession>
<reference evidence="3 4" key="1">
    <citation type="submission" date="2012-01" db="EMBL/GenBank/DDBJ databases">
        <title>The Genome Sequence of Helcococcus kunzii ATCC 51366.</title>
        <authorList>
            <consortium name="The Broad Institute Genome Sequencing Platform"/>
            <person name="Earl A."/>
            <person name="Ward D."/>
            <person name="Feldgarden M."/>
            <person name="Gevers D."/>
            <person name="Huys G."/>
            <person name="Young S.K."/>
            <person name="Zeng Q."/>
            <person name="Gargeya S."/>
            <person name="Fitzgerald M."/>
            <person name="Haas B."/>
            <person name="Abouelleil A."/>
            <person name="Alvarado L."/>
            <person name="Arachchi H.M."/>
            <person name="Berlin A."/>
            <person name="Chapman S.B."/>
            <person name="Gearin G."/>
            <person name="Goldberg J."/>
            <person name="Griggs A."/>
            <person name="Gujja S."/>
            <person name="Hansen M."/>
            <person name="Heiman D."/>
            <person name="Howarth C."/>
            <person name="Larimer J."/>
            <person name="Lui A."/>
            <person name="MacDonald P.J.P."/>
            <person name="McCowen C."/>
            <person name="Montmayeur A."/>
            <person name="Murphy C."/>
            <person name="Neiman D."/>
            <person name="Pearson M."/>
            <person name="Priest M."/>
            <person name="Roberts A."/>
            <person name="Saif S."/>
            <person name="Shea T."/>
            <person name="Sisk P."/>
            <person name="Stolte C."/>
            <person name="Sykes S."/>
            <person name="Wortman J."/>
            <person name="Nusbaum C."/>
            <person name="Birren B."/>
        </authorList>
    </citation>
    <scope>NUCLEOTIDE SEQUENCE [LARGE SCALE GENOMIC DNA]</scope>
    <source>
        <strain evidence="3 4">ATCC 51366</strain>
    </source>
</reference>
<dbReference type="HOGENOM" id="CLU_060710_0_0_9"/>
<dbReference type="EMBL" id="AGEI01000001">
    <property type="protein sequence ID" value="EHR36421.1"/>
    <property type="molecule type" value="Genomic_DNA"/>
</dbReference>
<dbReference type="STRING" id="883114.HMPREF9709_00008"/>
<dbReference type="Proteomes" id="UP000004191">
    <property type="component" value="Unassembled WGS sequence"/>
</dbReference>
<dbReference type="Gene3D" id="2.40.37.30">
    <property type="match status" value="2"/>
</dbReference>
<feature type="domain" description="YhfX-like C-terminal" evidence="2">
    <location>
        <begin position="278"/>
        <end position="363"/>
    </location>
</feature>
<dbReference type="GeneID" id="96998038"/>